<evidence type="ECO:0000313" key="2">
    <source>
        <dbReference type="Proteomes" id="UP000310108"/>
    </source>
</evidence>
<dbReference type="Proteomes" id="UP000310108">
    <property type="component" value="Unassembled WGS sequence"/>
</dbReference>
<accession>A0A4U6X6I0</accession>
<dbReference type="OrthoDB" id="3262926at2759"/>
<comment type="caution">
    <text evidence="1">The sequence shown here is derived from an EMBL/GenBank/DDBJ whole genome shotgun (WGS) entry which is preliminary data.</text>
</comment>
<reference evidence="1 2" key="1">
    <citation type="journal article" date="2019" name="PLoS ONE">
        <title>Comparative genome analysis indicates high evolutionary potential of pathogenicity genes in Colletotrichum tanaceti.</title>
        <authorList>
            <person name="Lelwala R.V."/>
            <person name="Korhonen P.K."/>
            <person name="Young N.D."/>
            <person name="Scott J.B."/>
            <person name="Ades P.A."/>
            <person name="Gasser R.B."/>
            <person name="Taylor P.W.J."/>
        </authorList>
    </citation>
    <scope>NUCLEOTIDE SEQUENCE [LARGE SCALE GENOMIC DNA]</scope>
    <source>
        <strain evidence="1">BRIP57314</strain>
    </source>
</reference>
<sequence>MDFLDELESMAQSAVTNPDEPDYDDVKRWQFLFGYTYSDAARKIRDHRSNFARVQVPELHWDMVRAEKEAQGYDKESYEYSCGLAPSQKRTHAEKMKKPAIYLLKLEGSFSSPEDVRMVCGASPALSPTFSGTDDNGTAASFIEVDEATKKILLDYLSETGSTFQPTFIRCSKAEKDLSATSLHPTLGSEATLPQNRPSCLSGSKPDIRLLPAQDQYPVWYFFYGTLADPNVLENLLGVQNPAYLAANVRGGRLATWGGKYKALTDAPAYELGRVEGHAYLVTNKDQEDSLRWY</sequence>
<gene>
    <name evidence="1" type="ORF">CTA1_3950</name>
</gene>
<dbReference type="EMBL" id="PJEX01000340">
    <property type="protein sequence ID" value="TKW51038.1"/>
    <property type="molecule type" value="Genomic_DNA"/>
</dbReference>
<dbReference type="Gene3D" id="3.10.490.10">
    <property type="entry name" value="Gamma-glutamyl cyclotransferase-like"/>
    <property type="match status" value="1"/>
</dbReference>
<keyword evidence="2" id="KW-1185">Reference proteome</keyword>
<protein>
    <submittedName>
        <fullName evidence="1">Uncharacterized protein</fullName>
    </submittedName>
</protein>
<organism evidence="1 2">
    <name type="scientific">Colletotrichum tanaceti</name>
    <dbReference type="NCBI Taxonomy" id="1306861"/>
    <lineage>
        <taxon>Eukaryota</taxon>
        <taxon>Fungi</taxon>
        <taxon>Dikarya</taxon>
        <taxon>Ascomycota</taxon>
        <taxon>Pezizomycotina</taxon>
        <taxon>Sordariomycetes</taxon>
        <taxon>Hypocreomycetidae</taxon>
        <taxon>Glomerellales</taxon>
        <taxon>Glomerellaceae</taxon>
        <taxon>Colletotrichum</taxon>
        <taxon>Colletotrichum destructivum species complex</taxon>
    </lineage>
</organism>
<name>A0A4U6X6I0_9PEZI</name>
<dbReference type="AlphaFoldDB" id="A0A4U6X6I0"/>
<evidence type="ECO:0000313" key="1">
    <source>
        <dbReference type="EMBL" id="TKW51038.1"/>
    </source>
</evidence>
<proteinExistence type="predicted"/>